<dbReference type="Pfam" id="PF02995">
    <property type="entry name" value="DUF229"/>
    <property type="match status" value="1"/>
</dbReference>
<keyword evidence="1" id="KW-1133">Transmembrane helix</keyword>
<dbReference type="SUPFAM" id="SSF53649">
    <property type="entry name" value="Alkaline phosphatase-like"/>
    <property type="match status" value="1"/>
</dbReference>
<evidence type="ECO:0000313" key="2">
    <source>
        <dbReference type="EMBL" id="SSX17836.1"/>
    </source>
</evidence>
<dbReference type="EMBL" id="UFQT01000016">
    <property type="protein sequence ID" value="SSX17836.1"/>
    <property type="molecule type" value="Genomic_DNA"/>
</dbReference>
<feature type="transmembrane region" description="Helical" evidence="1">
    <location>
        <begin position="59"/>
        <end position="77"/>
    </location>
</feature>
<accession>A0A336LIZ0</accession>
<protein>
    <submittedName>
        <fullName evidence="2">CSON003692 protein</fullName>
    </submittedName>
</protein>
<dbReference type="GO" id="GO:0005615">
    <property type="term" value="C:extracellular space"/>
    <property type="evidence" value="ECO:0007669"/>
    <property type="project" value="TreeGrafter"/>
</dbReference>
<evidence type="ECO:0000256" key="1">
    <source>
        <dbReference type="SAM" id="Phobius"/>
    </source>
</evidence>
<dbReference type="FunFam" id="3.40.720.10:FF:000017">
    <property type="entry name" value="Predicted protein"/>
    <property type="match status" value="1"/>
</dbReference>
<keyword evidence="1" id="KW-0472">Membrane</keyword>
<dbReference type="VEuPathDB" id="VectorBase:CSON003692"/>
<reference evidence="2" key="1">
    <citation type="submission" date="2018-07" db="EMBL/GenBank/DDBJ databases">
        <authorList>
            <person name="Quirk P.G."/>
            <person name="Krulwich T.A."/>
        </authorList>
    </citation>
    <scope>NUCLEOTIDE SEQUENCE</scope>
</reference>
<dbReference type="Gene3D" id="3.40.720.10">
    <property type="entry name" value="Alkaline Phosphatase, subunit A"/>
    <property type="match status" value="1"/>
</dbReference>
<dbReference type="PANTHER" id="PTHR10974">
    <property type="entry name" value="FI08016P-RELATED"/>
    <property type="match status" value="1"/>
</dbReference>
<dbReference type="AlphaFoldDB" id="A0A336LIZ0"/>
<sequence>MFKSKSKSLLSVHSYSESEALLSSSNNGISINNSSNKNTSNVSFRRRAKIKQQEKYGRIRLVLLVLGILFIIFLSFVTNSRQYDPQISVIIPNDDSNLPGPTENPNVDTKKNNTNCLNATVHHYDCDFIISNKVVNKTNVHFENNNFAINNQLHSIKRLKNVTVSINSTSYSSSDNKTNNHTLSPINLNATTVPHGYLIYGPECKIPDIDPLAKDVMKLFHKEEYRLCSKKTPLTYIHQTWSNDTVTLHLNFSAVNEYVTGKKDYLECCYQEIVRAGEYTHADDKINLTSCRSFDLVVTLPPEAEFILVKCKRISHKKPELVYTNAHALVRRKPEVVSRFEENAKKPDDTKTRPLSVLLIGIDSISRLNLIRAMPNTAQYLYDTGWMELKGYNKIDDNTFPNLMAILTGYNNSMAYSECNPKKVGKLDSCPIIWKTFREQGYATGYAEDEVSINTFNYNKYGFLSPPVDHYLRPFAIAAEKYLHKTKLSGLNMCLGYQNYADYIYQYALDFATQYKGNPYFGLFWANTFSHNDISSTSCMDAHIKEYIVQLGQRGILNETLVVFFSDHGMRFGNVRQLLTGWFEERLPFIFFSMPDWFKHAYPELVQNFKINRNRLTTPYDFHVTLKHILSLAGLNISLSAPSCPLCQSLFEEIPYNRSCNDANITQHWCTCIPYEKSDKSSPEVKEAVKFAIQAINNELQSYKIVNTSILNNVTTVTTLPNKCSKLKLKKISSAKIAQISSDNVTYYLVVFEVYPGGGEFEATVKYNEKTNHQLTGSISRLNAYGTQGDCVNDDKLKKYCYCSKN</sequence>
<dbReference type="InterPro" id="IPR017850">
    <property type="entry name" value="Alkaline_phosphatase_core_sf"/>
</dbReference>
<gene>
    <name evidence="2" type="primary">CSON003692</name>
</gene>
<keyword evidence="1" id="KW-0812">Transmembrane</keyword>
<proteinExistence type="predicted"/>
<dbReference type="OMA" id="ISSHWCA"/>
<dbReference type="PANTHER" id="PTHR10974:SF9">
    <property type="entry name" value="DUF229 DOMAIN CONTAINING PROTEIN-RELATED"/>
    <property type="match status" value="1"/>
</dbReference>
<organism evidence="2">
    <name type="scientific">Culicoides sonorensis</name>
    <name type="common">Biting midge</name>
    <dbReference type="NCBI Taxonomy" id="179676"/>
    <lineage>
        <taxon>Eukaryota</taxon>
        <taxon>Metazoa</taxon>
        <taxon>Ecdysozoa</taxon>
        <taxon>Arthropoda</taxon>
        <taxon>Hexapoda</taxon>
        <taxon>Insecta</taxon>
        <taxon>Pterygota</taxon>
        <taxon>Neoptera</taxon>
        <taxon>Endopterygota</taxon>
        <taxon>Diptera</taxon>
        <taxon>Nematocera</taxon>
        <taxon>Chironomoidea</taxon>
        <taxon>Ceratopogonidae</taxon>
        <taxon>Ceratopogoninae</taxon>
        <taxon>Culicoides</taxon>
        <taxon>Monoculicoides</taxon>
    </lineage>
</organism>
<dbReference type="InterPro" id="IPR004245">
    <property type="entry name" value="DUF229"/>
</dbReference>
<dbReference type="CDD" id="cd16021">
    <property type="entry name" value="ALP_like"/>
    <property type="match status" value="1"/>
</dbReference>
<name>A0A336LIZ0_CULSO</name>